<dbReference type="RefSeq" id="WP_111703442.1">
    <property type="nucleotide sequence ID" value="NZ_CBCSGM010000001.1"/>
</dbReference>
<keyword evidence="2" id="KW-1185">Reference proteome</keyword>
<dbReference type="NCBIfam" id="NF033524">
    <property type="entry name" value="lasso_PadeA_fam"/>
    <property type="match status" value="1"/>
</dbReference>
<proteinExistence type="predicted"/>
<reference evidence="1 2" key="1">
    <citation type="submission" date="2018-06" db="EMBL/GenBank/DDBJ databases">
        <authorList>
            <consortium name="Pathogen Informatics"/>
            <person name="Doyle S."/>
        </authorList>
    </citation>
    <scope>NUCLEOTIDE SEQUENCE [LARGE SCALE GENOMIC DNA]</scope>
    <source>
        <strain evidence="1 2">NCTC4824</strain>
    </source>
</reference>
<dbReference type="EMBL" id="LS483476">
    <property type="protein sequence ID" value="SQI56417.1"/>
    <property type="molecule type" value="Genomic_DNA"/>
</dbReference>
<evidence type="ECO:0000313" key="1">
    <source>
        <dbReference type="EMBL" id="SQI56417.1"/>
    </source>
</evidence>
<dbReference type="AlphaFoldDB" id="A0A2X4VVY4"/>
<evidence type="ECO:0008006" key="3">
    <source>
        <dbReference type="Google" id="ProtNLM"/>
    </source>
</evidence>
<dbReference type="KEGG" id="blen:NCTC4824_01812"/>
<accession>A0A2X4VVY4</accession>
<gene>
    <name evidence="1" type="ORF">NCTC4824_01812</name>
</gene>
<name>A0A2X4VVY4_LEDLE</name>
<organism evidence="1 2">
    <name type="scientific">Lederbergia lenta</name>
    <name type="common">Bacillus lentus</name>
    <dbReference type="NCBI Taxonomy" id="1467"/>
    <lineage>
        <taxon>Bacteria</taxon>
        <taxon>Bacillati</taxon>
        <taxon>Bacillota</taxon>
        <taxon>Bacilli</taxon>
        <taxon>Bacillales</taxon>
        <taxon>Bacillaceae</taxon>
        <taxon>Lederbergia</taxon>
    </lineage>
</organism>
<evidence type="ECO:0000313" key="2">
    <source>
        <dbReference type="Proteomes" id="UP000249134"/>
    </source>
</evidence>
<sequence>MKKVWKRPELEVLNVRMTMAGPGLTIADAVQPDPDEPDTVHHDS</sequence>
<dbReference type="STRING" id="1348624.GCA_001591545_00888"/>
<dbReference type="InterPro" id="IPR049825">
    <property type="entry name" value="Lasso_PadeA-like"/>
</dbReference>
<dbReference type="Proteomes" id="UP000249134">
    <property type="component" value="Chromosome 1"/>
</dbReference>
<protein>
    <recommendedName>
        <fullName evidence="3">Paeninodin family lasso peptide</fullName>
    </recommendedName>
</protein>